<dbReference type="Proteomes" id="UP000799764">
    <property type="component" value="Unassembled WGS sequence"/>
</dbReference>
<keyword evidence="2" id="KW-1185">Reference proteome</keyword>
<accession>A0A9P4PG75</accession>
<gene>
    <name evidence="1" type="ORF">P171DRAFT_33553</name>
</gene>
<evidence type="ECO:0000313" key="1">
    <source>
        <dbReference type="EMBL" id="KAF2444490.1"/>
    </source>
</evidence>
<proteinExistence type="predicted"/>
<dbReference type="AlphaFoldDB" id="A0A9P4PG75"/>
<reference evidence="1" key="1">
    <citation type="journal article" date="2020" name="Stud. Mycol.">
        <title>101 Dothideomycetes genomes: a test case for predicting lifestyles and emergence of pathogens.</title>
        <authorList>
            <person name="Haridas S."/>
            <person name="Albert R."/>
            <person name="Binder M."/>
            <person name="Bloem J."/>
            <person name="Labutti K."/>
            <person name="Salamov A."/>
            <person name="Andreopoulos B."/>
            <person name="Baker S."/>
            <person name="Barry K."/>
            <person name="Bills G."/>
            <person name="Bluhm B."/>
            <person name="Cannon C."/>
            <person name="Castanera R."/>
            <person name="Culley D."/>
            <person name="Daum C."/>
            <person name="Ezra D."/>
            <person name="Gonzalez J."/>
            <person name="Henrissat B."/>
            <person name="Kuo A."/>
            <person name="Liang C."/>
            <person name="Lipzen A."/>
            <person name="Lutzoni F."/>
            <person name="Magnuson J."/>
            <person name="Mondo S."/>
            <person name="Nolan M."/>
            <person name="Ohm R."/>
            <person name="Pangilinan J."/>
            <person name="Park H.-J."/>
            <person name="Ramirez L."/>
            <person name="Alfaro M."/>
            <person name="Sun H."/>
            <person name="Tritt A."/>
            <person name="Yoshinaga Y."/>
            <person name="Zwiers L.-H."/>
            <person name="Turgeon B."/>
            <person name="Goodwin S."/>
            <person name="Spatafora J."/>
            <person name="Crous P."/>
            <person name="Grigoriev I."/>
        </authorList>
    </citation>
    <scope>NUCLEOTIDE SEQUENCE</scope>
    <source>
        <strain evidence="1">CBS 690.94</strain>
    </source>
</reference>
<dbReference type="OrthoDB" id="2157530at2759"/>
<sequence>MNWERSVPNQYKEIWKAFFQLSHKEKCQRWVLGPDDADFPRDFHWIGDNINPTLEGNSVAPMSVTWKSRDFPRSSHHHDIISWMKSAFSTLWKRVLESLDDVHGTQRDPKVDERAWDTCAERFAWVLTAGGRLIQDLSKEQQRDLLQSPISIQKEDNYRSAVQHPNPRVSRRILETGKDGDIDNMFISATLFSGYVGKSWRHVKWWHINSMIRALLCSTEQEVDSKDLPSPVLPLVEMTMKDNCLFTCDVDWKPYDALVGDIMGIGAIMTKVGDMILSISPSKKEDMAETEMVQCWTHPILVREAYSHTTEHLHRAYQNLVREHDALEKYMTTPRQTEGMQRVRRVKRPAFPPVYELVGSCFTTAAHWQSPIRGLHLQRFWKLNMVGSEAKRKGPLNYHDYDDRNSDVGLLDIILL</sequence>
<comment type="caution">
    <text evidence="1">The sequence shown here is derived from an EMBL/GenBank/DDBJ whole genome shotgun (WGS) entry which is preliminary data.</text>
</comment>
<name>A0A9P4PG75_9PLEO</name>
<dbReference type="EMBL" id="MU001501">
    <property type="protein sequence ID" value="KAF2444490.1"/>
    <property type="molecule type" value="Genomic_DNA"/>
</dbReference>
<organism evidence="1 2">
    <name type="scientific">Karstenula rhodostoma CBS 690.94</name>
    <dbReference type="NCBI Taxonomy" id="1392251"/>
    <lineage>
        <taxon>Eukaryota</taxon>
        <taxon>Fungi</taxon>
        <taxon>Dikarya</taxon>
        <taxon>Ascomycota</taxon>
        <taxon>Pezizomycotina</taxon>
        <taxon>Dothideomycetes</taxon>
        <taxon>Pleosporomycetidae</taxon>
        <taxon>Pleosporales</taxon>
        <taxon>Massarineae</taxon>
        <taxon>Didymosphaeriaceae</taxon>
        <taxon>Karstenula</taxon>
    </lineage>
</organism>
<protein>
    <submittedName>
        <fullName evidence="1">Uncharacterized protein</fullName>
    </submittedName>
</protein>
<evidence type="ECO:0000313" key="2">
    <source>
        <dbReference type="Proteomes" id="UP000799764"/>
    </source>
</evidence>